<dbReference type="Pfam" id="PF00205">
    <property type="entry name" value="TPP_enzyme_M"/>
    <property type="match status" value="1"/>
</dbReference>
<dbReference type="Proteomes" id="UP001364224">
    <property type="component" value="Unassembled WGS sequence"/>
</dbReference>
<dbReference type="CDD" id="cd07035">
    <property type="entry name" value="TPP_PYR_POX_like"/>
    <property type="match status" value="1"/>
</dbReference>
<accession>A0ABU8B5H0</accession>
<dbReference type="EC" id="2.2.1.6" evidence="8"/>
<reference evidence="8 9" key="1">
    <citation type="submission" date="2024-02" db="EMBL/GenBank/DDBJ databases">
        <title>Adaptive strategies in a cosmopolitan and abundant soil bacterium.</title>
        <authorList>
            <person name="Carini P."/>
        </authorList>
    </citation>
    <scope>NUCLEOTIDE SEQUENCE [LARGE SCALE GENOMIC DNA]</scope>
    <source>
        <strain evidence="8 9">AZCC 1608</strain>
    </source>
</reference>
<feature type="domain" description="Thiamine pyrophosphate enzyme N-terminal TPP-binding" evidence="7">
    <location>
        <begin position="4"/>
        <end position="112"/>
    </location>
</feature>
<evidence type="ECO:0000259" key="6">
    <source>
        <dbReference type="Pfam" id="PF02775"/>
    </source>
</evidence>
<dbReference type="Pfam" id="PF02776">
    <property type="entry name" value="TPP_enzyme_N"/>
    <property type="match status" value="1"/>
</dbReference>
<proteinExistence type="inferred from homology"/>
<dbReference type="InterPro" id="IPR045229">
    <property type="entry name" value="TPP_enz"/>
</dbReference>
<dbReference type="PANTHER" id="PTHR18968">
    <property type="entry name" value="THIAMINE PYROPHOSPHATE ENZYMES"/>
    <property type="match status" value="1"/>
</dbReference>
<dbReference type="InterPro" id="IPR029061">
    <property type="entry name" value="THDP-binding"/>
</dbReference>
<protein>
    <submittedName>
        <fullName evidence="8">Acetolactate synthase-1/2/3 large subunit</fullName>
        <ecNumber evidence="8">2.2.1.6</ecNumber>
    </submittedName>
</protein>
<dbReference type="Gene3D" id="3.40.50.1220">
    <property type="entry name" value="TPP-binding domain"/>
    <property type="match status" value="1"/>
</dbReference>
<keyword evidence="2 3" id="KW-0786">Thiamine pyrophosphate</keyword>
<dbReference type="PANTHER" id="PTHR18968:SF167">
    <property type="entry name" value="ACETOLACTATE SYNTHASE LARGE SUBUNIT ILVB2-RELATED"/>
    <property type="match status" value="1"/>
</dbReference>
<dbReference type="EMBL" id="JAZHRV010000001">
    <property type="protein sequence ID" value="MEH2553774.1"/>
    <property type="molecule type" value="Genomic_DNA"/>
</dbReference>
<comment type="similarity">
    <text evidence="1 3">Belongs to the TPP enzyme family.</text>
</comment>
<evidence type="ECO:0000259" key="7">
    <source>
        <dbReference type="Pfam" id="PF02776"/>
    </source>
</evidence>
<evidence type="ECO:0000259" key="5">
    <source>
        <dbReference type="Pfam" id="PF00205"/>
    </source>
</evidence>
<dbReference type="NCBIfam" id="NF006122">
    <property type="entry name" value="PRK08266.1"/>
    <property type="match status" value="1"/>
</dbReference>
<dbReference type="InterPro" id="IPR029035">
    <property type="entry name" value="DHS-like_NAD/FAD-binding_dom"/>
</dbReference>
<gene>
    <name evidence="8" type="ORF">V1286_001303</name>
</gene>
<sequence length="563" mass="59965">MRQTGGTALARQLALDGVTDLFAIPGIQLDWAFEGLRQCRENIRVIVPRHEQATSYMADGYARSTGRIGACMVVPGPGVLNAMAGLATGYACNSRVICIAGDINSGGRGKGVGLLHEINGQTEILAKVTKWQGRANAIAEIPAVLHEALQQAASGQPRPVAFEVAQDLLNVEDHIPLVDTPLVSNFPEPEKLAVEKAAQLLNDASFPVIYVGGGALATNASGPLGELAERLDAPIVMGENGRGAVSDRHSLALNALGGRAVFPHADVVVVVGSRFVDTQVGKPAWPSERARYIYINLDRSAWNPPRRADVAIVADAALGLKALAAAVARRPSVIAADLVRVRAWSDEQANLIQPQASWLQALREALPDDGFFVNELTQVGYLGRFHFPVYGPNTFITPGYQGTLGFGYPTALGVAVGNPGRPVISLNGDGGFGWNMQELATARKYNLNVAAVIFNDGHFGNVRTMQKDLFGAEFGADLCNPDFSVLANAFSIPYERADSPGRLTSILRSAFAEGGPSVIEVPVGEMPSPWHLMRLQQPPFAKAPRPPPPNPLGDPADRAPIER</sequence>
<evidence type="ECO:0000313" key="8">
    <source>
        <dbReference type="EMBL" id="MEH2553774.1"/>
    </source>
</evidence>
<dbReference type="Gene3D" id="3.40.50.970">
    <property type="match status" value="2"/>
</dbReference>
<name>A0ABU8B5H0_9BRAD</name>
<keyword evidence="8" id="KW-0808">Transferase</keyword>
<dbReference type="PROSITE" id="PS00187">
    <property type="entry name" value="TPP_ENZYMES"/>
    <property type="match status" value="1"/>
</dbReference>
<dbReference type="RefSeq" id="WP_334478323.1">
    <property type="nucleotide sequence ID" value="NZ_JAZHRV010000001.1"/>
</dbReference>
<evidence type="ECO:0000313" key="9">
    <source>
        <dbReference type="Proteomes" id="UP001364224"/>
    </source>
</evidence>
<dbReference type="Pfam" id="PF02775">
    <property type="entry name" value="TPP_enzyme_C"/>
    <property type="match status" value="1"/>
</dbReference>
<evidence type="ECO:0000256" key="4">
    <source>
        <dbReference type="SAM" id="MobiDB-lite"/>
    </source>
</evidence>
<dbReference type="SUPFAM" id="SSF52518">
    <property type="entry name" value="Thiamin diphosphate-binding fold (THDP-binding)"/>
    <property type="match status" value="2"/>
</dbReference>
<feature type="domain" description="Thiamine pyrophosphate enzyme TPP-binding" evidence="6">
    <location>
        <begin position="386"/>
        <end position="521"/>
    </location>
</feature>
<organism evidence="8 9">
    <name type="scientific">Bradyrhizobium algeriense</name>
    <dbReference type="NCBI Taxonomy" id="634784"/>
    <lineage>
        <taxon>Bacteria</taxon>
        <taxon>Pseudomonadati</taxon>
        <taxon>Pseudomonadota</taxon>
        <taxon>Alphaproteobacteria</taxon>
        <taxon>Hyphomicrobiales</taxon>
        <taxon>Nitrobacteraceae</taxon>
        <taxon>Bradyrhizobium</taxon>
    </lineage>
</organism>
<dbReference type="InterPro" id="IPR000399">
    <property type="entry name" value="TPP-bd_CS"/>
</dbReference>
<evidence type="ECO:0000256" key="2">
    <source>
        <dbReference type="ARBA" id="ARBA00023052"/>
    </source>
</evidence>
<dbReference type="GO" id="GO:0003984">
    <property type="term" value="F:acetolactate synthase activity"/>
    <property type="evidence" value="ECO:0007669"/>
    <property type="project" value="UniProtKB-EC"/>
</dbReference>
<dbReference type="SUPFAM" id="SSF52467">
    <property type="entry name" value="DHS-like NAD/FAD-binding domain"/>
    <property type="match status" value="1"/>
</dbReference>
<dbReference type="InterPro" id="IPR012001">
    <property type="entry name" value="Thiamin_PyroP_enz_TPP-bd_dom"/>
</dbReference>
<evidence type="ECO:0000256" key="3">
    <source>
        <dbReference type="RuleBase" id="RU362132"/>
    </source>
</evidence>
<dbReference type="InterPro" id="IPR011766">
    <property type="entry name" value="TPP_enzyme_TPP-bd"/>
</dbReference>
<comment type="caution">
    <text evidence="8">The sequence shown here is derived from an EMBL/GenBank/DDBJ whole genome shotgun (WGS) entry which is preliminary data.</text>
</comment>
<keyword evidence="9" id="KW-1185">Reference proteome</keyword>
<dbReference type="InterPro" id="IPR012000">
    <property type="entry name" value="Thiamin_PyroP_enz_cen_dom"/>
</dbReference>
<dbReference type="CDD" id="cd00568">
    <property type="entry name" value="TPP_enzymes"/>
    <property type="match status" value="1"/>
</dbReference>
<feature type="domain" description="Thiamine pyrophosphate enzyme central" evidence="5">
    <location>
        <begin position="194"/>
        <end position="323"/>
    </location>
</feature>
<evidence type="ECO:0000256" key="1">
    <source>
        <dbReference type="ARBA" id="ARBA00007812"/>
    </source>
</evidence>
<feature type="region of interest" description="Disordered" evidence="4">
    <location>
        <begin position="536"/>
        <end position="563"/>
    </location>
</feature>